<keyword evidence="1" id="KW-0472">Membrane</keyword>
<dbReference type="EMBL" id="FOYM01000005">
    <property type="protein sequence ID" value="SFR00413.1"/>
    <property type="molecule type" value="Genomic_DNA"/>
</dbReference>
<sequence length="77" mass="8768">MAIVMPIGGLRSGPVLKEENLVERLLESPFFKAEMARSEMWRAEHPSETSEGIIDILLVWAVTYIGLSAYWIVKYDI</sequence>
<name>A0A1I6D4U7_9FIRM</name>
<keyword evidence="1" id="KW-0812">Transmembrane</keyword>
<organism evidence="2 3">
    <name type="scientific">Desulfoscipio geothermicus DSM 3669</name>
    <dbReference type="NCBI Taxonomy" id="1121426"/>
    <lineage>
        <taxon>Bacteria</taxon>
        <taxon>Bacillati</taxon>
        <taxon>Bacillota</taxon>
        <taxon>Clostridia</taxon>
        <taxon>Eubacteriales</taxon>
        <taxon>Desulfallaceae</taxon>
        <taxon>Desulfoscipio</taxon>
    </lineage>
</organism>
<evidence type="ECO:0000313" key="2">
    <source>
        <dbReference type="EMBL" id="SFR00413.1"/>
    </source>
</evidence>
<evidence type="ECO:0000256" key="1">
    <source>
        <dbReference type="SAM" id="Phobius"/>
    </source>
</evidence>
<evidence type="ECO:0000313" key="3">
    <source>
        <dbReference type="Proteomes" id="UP000199584"/>
    </source>
</evidence>
<keyword evidence="1" id="KW-1133">Transmembrane helix</keyword>
<dbReference type="OrthoDB" id="1808567at2"/>
<keyword evidence="3" id="KW-1185">Reference proteome</keyword>
<gene>
    <name evidence="2" type="ORF">SAMN05660706_10598</name>
</gene>
<feature type="transmembrane region" description="Helical" evidence="1">
    <location>
        <begin position="52"/>
        <end position="73"/>
    </location>
</feature>
<dbReference type="Proteomes" id="UP000199584">
    <property type="component" value="Unassembled WGS sequence"/>
</dbReference>
<reference evidence="3" key="1">
    <citation type="submission" date="2016-10" db="EMBL/GenBank/DDBJ databases">
        <authorList>
            <person name="Varghese N."/>
            <person name="Submissions S."/>
        </authorList>
    </citation>
    <scope>NUCLEOTIDE SEQUENCE [LARGE SCALE GENOMIC DNA]</scope>
    <source>
        <strain evidence="3">DSM 3669</strain>
    </source>
</reference>
<protein>
    <submittedName>
        <fullName evidence="2">Uncharacterized protein</fullName>
    </submittedName>
</protein>
<proteinExistence type="predicted"/>
<dbReference type="RefSeq" id="WP_092482273.1">
    <property type="nucleotide sequence ID" value="NZ_FOYM01000005.1"/>
</dbReference>
<dbReference type="AlphaFoldDB" id="A0A1I6D4U7"/>
<accession>A0A1I6D4U7</accession>